<evidence type="ECO:0000256" key="3">
    <source>
        <dbReference type="ARBA" id="ARBA00023163"/>
    </source>
</evidence>
<dbReference type="KEGG" id="mgel:G5B37_01820"/>
<dbReference type="GO" id="GO:0003700">
    <property type="term" value="F:DNA-binding transcription factor activity"/>
    <property type="evidence" value="ECO:0007669"/>
    <property type="project" value="InterPro"/>
</dbReference>
<proteinExistence type="predicted"/>
<evidence type="ECO:0000259" key="5">
    <source>
        <dbReference type="PROSITE" id="PS01124"/>
    </source>
</evidence>
<reference evidence="6 7" key="1">
    <citation type="submission" date="2020-02" db="EMBL/GenBank/DDBJ databases">
        <title>Complete genome sequence of Flavobacteriaceae bacterium.</title>
        <authorList>
            <person name="Kim S.-J."/>
            <person name="Kim Y.-S."/>
            <person name="Kim K.-H."/>
        </authorList>
    </citation>
    <scope>NUCLEOTIDE SEQUENCE [LARGE SCALE GENOMIC DNA]</scope>
    <source>
        <strain evidence="6 7">RR4-40</strain>
    </source>
</reference>
<dbReference type="PANTHER" id="PTHR43280:SF2">
    <property type="entry name" value="HTH-TYPE TRANSCRIPTIONAL REGULATOR EXSA"/>
    <property type="match status" value="1"/>
</dbReference>
<evidence type="ECO:0000256" key="4">
    <source>
        <dbReference type="SAM" id="Phobius"/>
    </source>
</evidence>
<keyword evidence="3" id="KW-0804">Transcription</keyword>
<dbReference type="Gene3D" id="1.10.10.60">
    <property type="entry name" value="Homeodomain-like"/>
    <property type="match status" value="2"/>
</dbReference>
<feature type="transmembrane region" description="Helical" evidence="4">
    <location>
        <begin position="410"/>
        <end position="428"/>
    </location>
</feature>
<keyword evidence="2" id="KW-0238">DNA-binding</keyword>
<dbReference type="EMBL" id="CP049057">
    <property type="protein sequence ID" value="QIE58343.1"/>
    <property type="molecule type" value="Genomic_DNA"/>
</dbReference>
<dbReference type="SUPFAM" id="SSF46689">
    <property type="entry name" value="Homeodomain-like"/>
    <property type="match status" value="1"/>
</dbReference>
<protein>
    <submittedName>
        <fullName evidence="6">AraC family transcriptional regulator</fullName>
    </submittedName>
</protein>
<evidence type="ECO:0000313" key="6">
    <source>
        <dbReference type="EMBL" id="QIE58343.1"/>
    </source>
</evidence>
<keyword evidence="1" id="KW-0805">Transcription regulation</keyword>
<keyword evidence="4" id="KW-1133">Transmembrane helix</keyword>
<dbReference type="AlphaFoldDB" id="A0A6G6GIU9"/>
<accession>A0A6G6GIU9</accession>
<organism evidence="6 7">
    <name type="scientific">Rasiella rasia</name>
    <dbReference type="NCBI Taxonomy" id="2744027"/>
    <lineage>
        <taxon>Bacteria</taxon>
        <taxon>Pseudomonadati</taxon>
        <taxon>Bacteroidota</taxon>
        <taxon>Flavobacteriia</taxon>
        <taxon>Flavobacteriales</taxon>
        <taxon>Flavobacteriaceae</taxon>
        <taxon>Rasiella</taxon>
    </lineage>
</organism>
<dbReference type="PANTHER" id="PTHR43280">
    <property type="entry name" value="ARAC-FAMILY TRANSCRIPTIONAL REGULATOR"/>
    <property type="match status" value="1"/>
</dbReference>
<gene>
    <name evidence="6" type="ORF">G5B37_01820</name>
</gene>
<name>A0A6G6GIU9_9FLAO</name>
<sequence length="582" mass="68162">MNTIKFQLLLTSIIMCISILDVKSQNLEQSTLNTLDDESLLALYDEHYGDSLVLEKIARTYLDRARKQKDTIKMARGYDRLARTFHPEKNIAFADSLIALTKDMQHITYPGIGFIIKGSEFAKIDLFQSTKYYYMAYDYAVANNNISHQLYVLNILITRKAFWGDAEEALKMQKEREVLIDKTNFRKLLLQTFRNDNKSELEDYIHRVKFNSEMGFAVSFINMRKLDSAKVYLEKGKKHYSSIKNLVNLSNELILLEIENEISFYSEDYLNTIKISDKILDKSIQVNEHGSIYDAYLFKGIALIRTGDEKLGVKNLLAADSIYANYKLDVLPYRRNVFVELLEYYRKNNNHKQQIEFYKKITYIDSILKRNYSFYDKSLDDKIVKPKLFAEKDALIDVLYKENQSPDPELYVALGAFSISLCFALYFFRKRLVYKRRLEALMNSTEKVPTRLKKGDGYYKKEIGKEIAEDILIKLEGFEEKNQFLKTDVSLISLAKKFKTNPNYLSRVINLKLEKNFSQYLHDLRIAYALEHVLSNSYYHKYTIKAIAEECGYNSAGSFSRAFYRKTGIYPSYYIENSRKKK</sequence>
<evidence type="ECO:0000256" key="2">
    <source>
        <dbReference type="ARBA" id="ARBA00023125"/>
    </source>
</evidence>
<dbReference type="SMART" id="SM00342">
    <property type="entry name" value="HTH_ARAC"/>
    <property type="match status" value="1"/>
</dbReference>
<dbReference type="PROSITE" id="PS01124">
    <property type="entry name" value="HTH_ARAC_FAMILY_2"/>
    <property type="match status" value="1"/>
</dbReference>
<keyword evidence="4" id="KW-0472">Membrane</keyword>
<evidence type="ECO:0000313" key="7">
    <source>
        <dbReference type="Proteomes" id="UP000505306"/>
    </source>
</evidence>
<keyword evidence="4" id="KW-0812">Transmembrane</keyword>
<dbReference type="Pfam" id="PF12833">
    <property type="entry name" value="HTH_18"/>
    <property type="match status" value="1"/>
</dbReference>
<feature type="domain" description="HTH araC/xylS-type" evidence="5">
    <location>
        <begin position="469"/>
        <end position="577"/>
    </location>
</feature>
<dbReference type="RefSeq" id="WP_164678350.1">
    <property type="nucleotide sequence ID" value="NZ_CP049057.1"/>
</dbReference>
<evidence type="ECO:0000256" key="1">
    <source>
        <dbReference type="ARBA" id="ARBA00023015"/>
    </source>
</evidence>
<dbReference type="GO" id="GO:0043565">
    <property type="term" value="F:sequence-specific DNA binding"/>
    <property type="evidence" value="ECO:0007669"/>
    <property type="project" value="InterPro"/>
</dbReference>
<dbReference type="Proteomes" id="UP000505306">
    <property type="component" value="Chromosome"/>
</dbReference>
<dbReference type="InterPro" id="IPR009057">
    <property type="entry name" value="Homeodomain-like_sf"/>
</dbReference>
<dbReference type="InterPro" id="IPR018060">
    <property type="entry name" value="HTH_AraC"/>
</dbReference>
<keyword evidence="7" id="KW-1185">Reference proteome</keyword>